<dbReference type="OrthoDB" id="190098at2759"/>
<dbReference type="GO" id="GO:0005829">
    <property type="term" value="C:cytosol"/>
    <property type="evidence" value="ECO:0007669"/>
    <property type="project" value="TreeGrafter"/>
</dbReference>
<protein>
    <submittedName>
        <fullName evidence="2">CDK5RAP1-like protein</fullName>
    </submittedName>
</protein>
<evidence type="ECO:0000313" key="3">
    <source>
        <dbReference type="Proteomes" id="UP000031036"/>
    </source>
</evidence>
<dbReference type="Proteomes" id="UP000031036">
    <property type="component" value="Unassembled WGS sequence"/>
</dbReference>
<keyword evidence="3" id="KW-1185">Reference proteome</keyword>
<name>A0A0B2VMN6_TOXCA</name>
<evidence type="ECO:0000313" key="2">
    <source>
        <dbReference type="EMBL" id="KHN84741.1"/>
    </source>
</evidence>
<evidence type="ECO:0000259" key="1">
    <source>
        <dbReference type="PROSITE" id="PS51449"/>
    </source>
</evidence>
<dbReference type="PROSITE" id="PS51449">
    <property type="entry name" value="MTTASE_N"/>
    <property type="match status" value="1"/>
</dbReference>
<dbReference type="PANTHER" id="PTHR43020">
    <property type="entry name" value="CDK5 REGULATORY SUBUNIT-ASSOCIATED PROTEIN 1"/>
    <property type="match status" value="1"/>
</dbReference>
<dbReference type="STRING" id="6265.A0A0B2VMN6"/>
<proteinExistence type="predicted"/>
<accession>A0A0B2VMN6</accession>
<reference evidence="2 3" key="1">
    <citation type="submission" date="2014-11" db="EMBL/GenBank/DDBJ databases">
        <title>Genetic blueprint of the zoonotic pathogen Toxocara canis.</title>
        <authorList>
            <person name="Zhu X.-Q."/>
            <person name="Korhonen P.K."/>
            <person name="Cai H."/>
            <person name="Young N.D."/>
            <person name="Nejsum P."/>
            <person name="von Samson-Himmelstjerna G."/>
            <person name="Boag P.R."/>
            <person name="Tan P."/>
            <person name="Li Q."/>
            <person name="Min J."/>
            <person name="Yang Y."/>
            <person name="Wang X."/>
            <person name="Fang X."/>
            <person name="Hall R.S."/>
            <person name="Hofmann A."/>
            <person name="Sternberg P.W."/>
            <person name="Jex A.R."/>
            <person name="Gasser R.B."/>
        </authorList>
    </citation>
    <scope>NUCLEOTIDE SEQUENCE [LARGE SCALE GENOMIC DNA]</scope>
    <source>
        <strain evidence="2">PN_DK_2014</strain>
    </source>
</reference>
<dbReference type="GO" id="GO:0035597">
    <property type="term" value="F:tRNA-2-methylthio-N(6)-dimethylallyladenosine(37) synthase activity"/>
    <property type="evidence" value="ECO:0007669"/>
    <property type="project" value="TreeGrafter"/>
</dbReference>
<dbReference type="GO" id="GO:0005739">
    <property type="term" value="C:mitochondrion"/>
    <property type="evidence" value="ECO:0007669"/>
    <property type="project" value="TreeGrafter"/>
</dbReference>
<dbReference type="GO" id="GO:0051539">
    <property type="term" value="F:4 iron, 4 sulfur cluster binding"/>
    <property type="evidence" value="ECO:0007669"/>
    <property type="project" value="UniProtKB-KW"/>
</dbReference>
<dbReference type="InterPro" id="IPR013848">
    <property type="entry name" value="Methylthiotransferase_N"/>
</dbReference>
<dbReference type="AlphaFoldDB" id="A0A0B2VMN6"/>
<dbReference type="GO" id="GO:0046872">
    <property type="term" value="F:metal ion binding"/>
    <property type="evidence" value="ECO:0007669"/>
    <property type="project" value="UniProtKB-KW"/>
</dbReference>
<sequence length="135" mass="15588">MKQTREYSTDLREYYAFEMIQDIVNVDFGIQKHGLDLRHFMAVPARNQQAKIIPSVAESDTYLSKEDYFGEGRKVKFVTYGCQMNINDMETVRSILFANGYVETDDERMVSNNAFTRGNAQNNAQNDGAREIAYF</sequence>
<dbReference type="PANTHER" id="PTHR43020:SF2">
    <property type="entry name" value="MITOCHONDRIAL TRNA METHYLTHIOTRANSFERASE CDK5RAP1"/>
    <property type="match status" value="1"/>
</dbReference>
<dbReference type="InterPro" id="IPR038135">
    <property type="entry name" value="Methylthiotransferase_N_sf"/>
</dbReference>
<feature type="domain" description="MTTase N-terminal" evidence="1">
    <location>
        <begin position="73"/>
        <end position="135"/>
    </location>
</feature>
<dbReference type="Gene3D" id="3.40.50.12160">
    <property type="entry name" value="Methylthiotransferase, N-terminal domain"/>
    <property type="match status" value="1"/>
</dbReference>
<dbReference type="Pfam" id="PF00919">
    <property type="entry name" value="UPF0004"/>
    <property type="match status" value="1"/>
</dbReference>
<gene>
    <name evidence="2" type="primary">F25B5.5</name>
    <name evidence="2" type="ORF">Tcan_05901</name>
</gene>
<organism evidence="2 3">
    <name type="scientific">Toxocara canis</name>
    <name type="common">Canine roundworm</name>
    <dbReference type="NCBI Taxonomy" id="6265"/>
    <lineage>
        <taxon>Eukaryota</taxon>
        <taxon>Metazoa</taxon>
        <taxon>Ecdysozoa</taxon>
        <taxon>Nematoda</taxon>
        <taxon>Chromadorea</taxon>
        <taxon>Rhabditida</taxon>
        <taxon>Spirurina</taxon>
        <taxon>Ascaridomorpha</taxon>
        <taxon>Ascaridoidea</taxon>
        <taxon>Toxocaridae</taxon>
        <taxon>Toxocara</taxon>
    </lineage>
</organism>
<comment type="caution">
    <text evidence="2">The sequence shown here is derived from an EMBL/GenBank/DDBJ whole genome shotgun (WGS) entry which is preliminary data.</text>
</comment>
<dbReference type="EMBL" id="JPKZ01000905">
    <property type="protein sequence ID" value="KHN84741.1"/>
    <property type="molecule type" value="Genomic_DNA"/>
</dbReference>